<evidence type="ECO:0000259" key="4">
    <source>
        <dbReference type="PROSITE" id="PS51379"/>
    </source>
</evidence>
<keyword evidence="6" id="KW-1185">Reference proteome</keyword>
<organism evidence="5 6">
    <name type="scientific">Clostridium fermenticellae</name>
    <dbReference type="NCBI Taxonomy" id="2068654"/>
    <lineage>
        <taxon>Bacteria</taxon>
        <taxon>Bacillati</taxon>
        <taxon>Bacillota</taxon>
        <taxon>Clostridia</taxon>
        <taxon>Eubacteriales</taxon>
        <taxon>Clostridiaceae</taxon>
        <taxon>Clostridium</taxon>
    </lineage>
</organism>
<dbReference type="EMBL" id="CP032416">
    <property type="protein sequence ID" value="AYD40388.1"/>
    <property type="molecule type" value="Genomic_DNA"/>
</dbReference>
<dbReference type="OrthoDB" id="5421405at2"/>
<reference evidence="5 6" key="1">
    <citation type="journal article" date="2019" name="Int. J. Syst. Evol. Microbiol.">
        <title>Clostridium fermenticellae sp. nov., isolated from the mud in a fermentation cellar for the production of the Chinese liquor, baijiu.</title>
        <authorList>
            <person name="Xu P.X."/>
            <person name="Chai L.J."/>
            <person name="Qiu T."/>
            <person name="Zhang X.J."/>
            <person name="Lu Z.M."/>
            <person name="Xiao C."/>
            <person name="Wang S.T."/>
            <person name="Shen C.H."/>
            <person name="Shi J.S."/>
            <person name="Xu Z.H."/>
        </authorList>
    </citation>
    <scope>NUCLEOTIDE SEQUENCE [LARGE SCALE GENOMIC DNA]</scope>
    <source>
        <strain evidence="5 6">JN500901</strain>
    </source>
</reference>
<evidence type="ECO:0000313" key="5">
    <source>
        <dbReference type="EMBL" id="AYD40388.1"/>
    </source>
</evidence>
<feature type="domain" description="4Fe-4S ferredoxin-type" evidence="4">
    <location>
        <begin position="2"/>
        <end position="31"/>
    </location>
</feature>
<dbReference type="AlphaFoldDB" id="A0A386H499"/>
<dbReference type="GO" id="GO:0051536">
    <property type="term" value="F:iron-sulfur cluster binding"/>
    <property type="evidence" value="ECO:0007669"/>
    <property type="project" value="UniProtKB-KW"/>
</dbReference>
<keyword evidence="3" id="KW-0411">Iron-sulfur</keyword>
<keyword evidence="2" id="KW-0408">Iron</keyword>
<gene>
    <name evidence="5" type="ORF">D4Z93_07570</name>
</gene>
<keyword evidence="1" id="KW-0479">Metal-binding</keyword>
<dbReference type="PROSITE" id="PS51379">
    <property type="entry name" value="4FE4S_FER_2"/>
    <property type="match status" value="2"/>
</dbReference>
<dbReference type="Gene3D" id="3.30.70.20">
    <property type="match status" value="2"/>
</dbReference>
<dbReference type="KEGG" id="cfer:D4Z93_07570"/>
<name>A0A386H499_9CLOT</name>
<dbReference type="InterPro" id="IPR017896">
    <property type="entry name" value="4Fe4S_Fe-S-bd"/>
</dbReference>
<evidence type="ECO:0000313" key="6">
    <source>
        <dbReference type="Proteomes" id="UP000266301"/>
    </source>
</evidence>
<protein>
    <submittedName>
        <fullName evidence="5">4Fe-4S dicluster domain-containing protein</fullName>
    </submittedName>
</protein>
<dbReference type="SUPFAM" id="SSF54862">
    <property type="entry name" value="4Fe-4S ferredoxins"/>
    <property type="match status" value="1"/>
</dbReference>
<accession>A0A386H499</accession>
<feature type="domain" description="4Fe-4S ferredoxin-type" evidence="4">
    <location>
        <begin position="38"/>
        <end position="65"/>
    </location>
</feature>
<evidence type="ECO:0000256" key="2">
    <source>
        <dbReference type="ARBA" id="ARBA00023004"/>
    </source>
</evidence>
<evidence type="ECO:0000256" key="3">
    <source>
        <dbReference type="ARBA" id="ARBA00023014"/>
    </source>
</evidence>
<dbReference type="GO" id="GO:0046872">
    <property type="term" value="F:metal ion binding"/>
    <property type="evidence" value="ECO:0007669"/>
    <property type="project" value="UniProtKB-KW"/>
</dbReference>
<dbReference type="InterPro" id="IPR017900">
    <property type="entry name" value="4Fe4S_Fe_S_CS"/>
</dbReference>
<dbReference type="PANTHER" id="PTHR43122:SF2">
    <property type="entry name" value="FERREDOXIN SUBUNIT OF PYRUVATE:FLAVODOXIN OXIDOREDUCTASE"/>
    <property type="match status" value="1"/>
</dbReference>
<dbReference type="Pfam" id="PF12838">
    <property type="entry name" value="Fer4_7"/>
    <property type="match status" value="1"/>
</dbReference>
<dbReference type="PANTHER" id="PTHR43122">
    <property type="entry name" value="FERREDOXIN SUBUNIT OF PYRUVATE:FLAVODOXIN OXIDOREDUCTASE-RELATED"/>
    <property type="match status" value="1"/>
</dbReference>
<dbReference type="PROSITE" id="PS00198">
    <property type="entry name" value="4FE4S_FER_1"/>
    <property type="match status" value="1"/>
</dbReference>
<dbReference type="RefSeq" id="WP_119972049.1">
    <property type="nucleotide sequence ID" value="NZ_CP032416.1"/>
</dbReference>
<sequence length="65" mass="7240">MEKAKPNTQRCKGCYYCVKACPKEAISISKEFNSKGYAVIKVDEEKCVGCGVCYTVCPDYVFELA</sequence>
<proteinExistence type="predicted"/>
<evidence type="ECO:0000256" key="1">
    <source>
        <dbReference type="ARBA" id="ARBA00022723"/>
    </source>
</evidence>
<dbReference type="Proteomes" id="UP000266301">
    <property type="component" value="Chromosome"/>
</dbReference>